<organism evidence="1 2">
    <name type="scientific">Myxozyma melibiosi</name>
    <dbReference type="NCBI Taxonomy" id="54550"/>
    <lineage>
        <taxon>Eukaryota</taxon>
        <taxon>Fungi</taxon>
        <taxon>Dikarya</taxon>
        <taxon>Ascomycota</taxon>
        <taxon>Saccharomycotina</taxon>
        <taxon>Lipomycetes</taxon>
        <taxon>Lipomycetales</taxon>
        <taxon>Lipomycetaceae</taxon>
        <taxon>Myxozyma</taxon>
    </lineage>
</organism>
<reference evidence="1 2" key="1">
    <citation type="submission" date="2024-03" db="EMBL/GenBank/DDBJ databases">
        <title>Genome-scale model development and genomic sequencing of the oleaginous clade Lipomyces.</title>
        <authorList>
            <consortium name="Lawrence Berkeley National Laboratory"/>
            <person name="Czajka J.J."/>
            <person name="Han Y."/>
            <person name="Kim J."/>
            <person name="Mondo S.J."/>
            <person name="Hofstad B.A."/>
            <person name="Robles A."/>
            <person name="Haridas S."/>
            <person name="Riley R."/>
            <person name="LaButti K."/>
            <person name="Pangilinan J."/>
            <person name="Andreopoulos W."/>
            <person name="Lipzen A."/>
            <person name="Yan J."/>
            <person name="Wang M."/>
            <person name="Ng V."/>
            <person name="Grigoriev I.V."/>
            <person name="Spatafora J.W."/>
            <person name="Magnuson J.K."/>
            <person name="Baker S.E."/>
            <person name="Pomraning K.R."/>
        </authorList>
    </citation>
    <scope>NUCLEOTIDE SEQUENCE [LARGE SCALE GENOMIC DNA]</scope>
    <source>
        <strain evidence="1 2">Phaff 52-87</strain>
    </source>
</reference>
<keyword evidence="2" id="KW-1185">Reference proteome</keyword>
<evidence type="ECO:0000313" key="2">
    <source>
        <dbReference type="Proteomes" id="UP001498771"/>
    </source>
</evidence>
<comment type="caution">
    <text evidence="1">The sequence shown here is derived from an EMBL/GenBank/DDBJ whole genome shotgun (WGS) entry which is preliminary data.</text>
</comment>
<evidence type="ECO:0000313" key="1">
    <source>
        <dbReference type="EMBL" id="KAK7208249.1"/>
    </source>
</evidence>
<dbReference type="Proteomes" id="UP001498771">
    <property type="component" value="Unassembled WGS sequence"/>
</dbReference>
<dbReference type="RefSeq" id="XP_064771282.1">
    <property type="nucleotide sequence ID" value="XM_064911806.1"/>
</dbReference>
<protein>
    <recommendedName>
        <fullName evidence="3">F-box domain-containing protein</fullName>
    </recommendedName>
</protein>
<name>A0ABR1FEG0_9ASCO</name>
<accession>A0ABR1FEG0</accession>
<sequence length="417" mass="45397">MTVLPAHPHHPRTSLLDVLSNDLVLRELTPYLDLRSLLALSATCRTSRALLRKPGSIHYIDLSSCSFHTVSKFLSLPHIAQSLRVLFLDNCSLDDELLTSLFLDFRLRHLSLCRSFGWSLEQLCEILQRYYINPLPVCAASLVAQEAARSKSAAAARHHAGRTSYSTSPASFSLSSAHSAASLASSPATDYEYNNSESYECFNDPEIDYAAAAAAEDDYLPPPIDGQHPQCCTPMCARRPTIKSLSLLGGPTFPTDSISVTAPIFQVIAREAGLATDLVSCEAHPANAAPLPLMPLLPDGSGPADGPAAPVGWFLAADSSKQCAECGNGAQRLCLRCSMLRTCSTCQKSWCTNCDPQASKARLDCYDCGPTCEDCRVGTVSFCKFCKAKYCRTHQEGSTELYCDWCSSRGGRNRHYF</sequence>
<dbReference type="GeneID" id="90037318"/>
<dbReference type="EMBL" id="JBBJBU010000001">
    <property type="protein sequence ID" value="KAK7208249.1"/>
    <property type="molecule type" value="Genomic_DNA"/>
</dbReference>
<dbReference type="SUPFAM" id="SSF52047">
    <property type="entry name" value="RNI-like"/>
    <property type="match status" value="1"/>
</dbReference>
<proteinExistence type="predicted"/>
<evidence type="ECO:0008006" key="3">
    <source>
        <dbReference type="Google" id="ProtNLM"/>
    </source>
</evidence>
<gene>
    <name evidence="1" type="ORF">BZA70DRAFT_273239</name>
</gene>